<dbReference type="EMBL" id="UIGI01000001">
    <property type="protein sequence ID" value="SUW64027.1"/>
    <property type="molecule type" value="Genomic_DNA"/>
</dbReference>
<name>A0A381C888_9ENTR</name>
<keyword evidence="1" id="KW-1133">Transmembrane helix</keyword>
<keyword evidence="1" id="KW-0472">Membrane</keyword>
<sequence length="117" mass="12718">MWSFVYQLFFLVISGMVFVALLVLIRNGKGFAFQECLLIGGAYILAWLVGLVTPGAPAGVGVREMILLLLLKGLVAEMDLLMAVLLGRLVTVIGDLLFFVATSLIPNKLCFLEKNNA</sequence>
<protein>
    <submittedName>
        <fullName evidence="2">Uncharacterized protein</fullName>
    </submittedName>
</protein>
<organism evidence="2 3">
    <name type="scientific">Buttiauxella agrestis</name>
    <dbReference type="NCBI Taxonomy" id="82977"/>
    <lineage>
        <taxon>Bacteria</taxon>
        <taxon>Pseudomonadati</taxon>
        <taxon>Pseudomonadota</taxon>
        <taxon>Gammaproteobacteria</taxon>
        <taxon>Enterobacterales</taxon>
        <taxon>Enterobacteriaceae</taxon>
        <taxon>Buttiauxella</taxon>
    </lineage>
</organism>
<feature type="transmembrane region" description="Helical" evidence="1">
    <location>
        <begin position="37"/>
        <end position="60"/>
    </location>
</feature>
<dbReference type="AlphaFoldDB" id="A0A381C888"/>
<gene>
    <name evidence="2" type="ORF">NCTC12119_02526</name>
</gene>
<reference evidence="2 3" key="1">
    <citation type="submission" date="2018-06" db="EMBL/GenBank/DDBJ databases">
        <authorList>
            <consortium name="Pathogen Informatics"/>
            <person name="Doyle S."/>
        </authorList>
    </citation>
    <scope>NUCLEOTIDE SEQUENCE [LARGE SCALE GENOMIC DNA]</scope>
    <source>
        <strain evidence="2 3">NCTC12119</strain>
    </source>
</reference>
<accession>A0A381C888</accession>
<evidence type="ECO:0000256" key="1">
    <source>
        <dbReference type="SAM" id="Phobius"/>
    </source>
</evidence>
<feature type="transmembrane region" description="Helical" evidence="1">
    <location>
        <begin position="6"/>
        <end position="25"/>
    </location>
</feature>
<evidence type="ECO:0000313" key="2">
    <source>
        <dbReference type="EMBL" id="SUW64027.1"/>
    </source>
</evidence>
<evidence type="ECO:0000313" key="3">
    <source>
        <dbReference type="Proteomes" id="UP000255528"/>
    </source>
</evidence>
<keyword evidence="1" id="KW-0812">Transmembrane</keyword>
<feature type="transmembrane region" description="Helical" evidence="1">
    <location>
        <begin position="80"/>
        <end position="105"/>
    </location>
</feature>
<dbReference type="Proteomes" id="UP000255528">
    <property type="component" value="Unassembled WGS sequence"/>
</dbReference>
<proteinExistence type="predicted"/>